<evidence type="ECO:0000313" key="1">
    <source>
        <dbReference type="EMBL" id="KAK4305795.1"/>
    </source>
</evidence>
<accession>A0AAE1U4D4</accession>
<dbReference type="InterPro" id="IPR026728">
    <property type="entry name" value="BLTP3A/B"/>
</dbReference>
<comment type="caution">
    <text evidence="1">The sequence shown here is derived from an EMBL/GenBank/DDBJ whole genome shotgun (WGS) entry which is preliminary data.</text>
</comment>
<evidence type="ECO:0000313" key="2">
    <source>
        <dbReference type="Proteomes" id="UP001292094"/>
    </source>
</evidence>
<proteinExistence type="predicted"/>
<evidence type="ECO:0008006" key="3">
    <source>
        <dbReference type="Google" id="ProtNLM"/>
    </source>
</evidence>
<dbReference type="Pfam" id="PF24917">
    <property type="entry name" value="BLTP3A_B"/>
    <property type="match status" value="1"/>
</dbReference>
<protein>
    <recommendedName>
        <fullName evidence="3">Chorein N-terminal domain-containing protein</fullName>
    </recommendedName>
</protein>
<dbReference type="EMBL" id="JAWZYT010002228">
    <property type="protein sequence ID" value="KAK4305795.1"/>
    <property type="molecule type" value="Genomic_DNA"/>
</dbReference>
<sequence length="363" mass="40601">MSTMADWLPPPGSFLGCIFAKNVSSDSVNVSTLKGEGELTNLELNEIVLTDLLELPTWLRITRAQVNRVNLKIQWTKLKSVPILVSLDEVQVEMETCQELRSQASHTVMPSYSSGGGYGFVDKVSDGITVTVNAFLVTFRSHAFHASFQLSRIVVDSKSPLWQKADLRSTRLKDPERGKLLIFKEVLYALLADSAERSTLNQRPSTHTNQARCRITIKKKLTDCSVVGCRLVLLMDDLLWVLTDSQLTAAFHFMDSLSDLHFCDDPGREKCVGGEQGAEEDTLSDCNTVQTRFKFFPNIKIITELSQSSNIRFMQFCAGDAYALHLSKMEKVHVLSPHDPIDGPERIIESLSPVTKSLFNVWA</sequence>
<dbReference type="PANTHER" id="PTHR22774:SF11">
    <property type="entry name" value="CHOREIN N-TERMINAL DOMAIN-CONTAINING PROTEIN"/>
    <property type="match status" value="1"/>
</dbReference>
<dbReference type="AlphaFoldDB" id="A0AAE1U4D4"/>
<gene>
    <name evidence="1" type="ORF">Pmani_022320</name>
</gene>
<dbReference type="PANTHER" id="PTHR22774">
    <property type="entry name" value="CHOREIN N-TERMINAL DOMAIN-CONTAINING PROTEIN"/>
    <property type="match status" value="1"/>
</dbReference>
<keyword evidence="2" id="KW-1185">Reference proteome</keyword>
<organism evidence="1 2">
    <name type="scientific">Petrolisthes manimaculis</name>
    <dbReference type="NCBI Taxonomy" id="1843537"/>
    <lineage>
        <taxon>Eukaryota</taxon>
        <taxon>Metazoa</taxon>
        <taxon>Ecdysozoa</taxon>
        <taxon>Arthropoda</taxon>
        <taxon>Crustacea</taxon>
        <taxon>Multicrustacea</taxon>
        <taxon>Malacostraca</taxon>
        <taxon>Eumalacostraca</taxon>
        <taxon>Eucarida</taxon>
        <taxon>Decapoda</taxon>
        <taxon>Pleocyemata</taxon>
        <taxon>Anomura</taxon>
        <taxon>Galatheoidea</taxon>
        <taxon>Porcellanidae</taxon>
        <taxon>Petrolisthes</taxon>
    </lineage>
</organism>
<name>A0AAE1U4D4_9EUCA</name>
<dbReference type="Proteomes" id="UP001292094">
    <property type="component" value="Unassembled WGS sequence"/>
</dbReference>
<reference evidence="1" key="1">
    <citation type="submission" date="2023-11" db="EMBL/GenBank/DDBJ databases">
        <title>Genome assemblies of two species of porcelain crab, Petrolisthes cinctipes and Petrolisthes manimaculis (Anomura: Porcellanidae).</title>
        <authorList>
            <person name="Angst P."/>
        </authorList>
    </citation>
    <scope>NUCLEOTIDE SEQUENCE</scope>
    <source>
        <strain evidence="1">PB745_02</strain>
        <tissue evidence="1">Gill</tissue>
    </source>
</reference>